<evidence type="ECO:0000313" key="2">
    <source>
        <dbReference type="EMBL" id="CAA9510273.1"/>
    </source>
</evidence>
<dbReference type="AlphaFoldDB" id="A0A6J4T0G2"/>
<feature type="transmembrane region" description="Helical" evidence="1">
    <location>
        <begin position="91"/>
        <end position="110"/>
    </location>
</feature>
<feature type="transmembrane region" description="Helical" evidence="1">
    <location>
        <begin position="49"/>
        <end position="71"/>
    </location>
</feature>
<evidence type="ECO:0000256" key="1">
    <source>
        <dbReference type="SAM" id="Phobius"/>
    </source>
</evidence>
<dbReference type="PANTHER" id="PTHR35519">
    <property type="entry name" value="MEMBRANE PROTEINS"/>
    <property type="match status" value="1"/>
</dbReference>
<sequence>MAVQSDEPRSPPRLATDAASVRQRVEAMERVLERLFVIPGTKRQVGLDVILDLVPVLGSTAGAVIGAYLAWEARNLGMSKWQLTRMGGNIGVDWLLGLFPWVGAIPDLFFRSNTRNLRIIKRHLDKHHASTATVNVEPARGDRAARNAPVRPPR</sequence>
<keyword evidence="1" id="KW-0472">Membrane</keyword>
<keyword evidence="1" id="KW-1133">Transmembrane helix</keyword>
<name>A0A6J4T0G2_9SPHN</name>
<proteinExistence type="predicted"/>
<dbReference type="PANTHER" id="PTHR35519:SF2">
    <property type="entry name" value="PH DOMAIN PROTEIN"/>
    <property type="match status" value="1"/>
</dbReference>
<dbReference type="Pfam" id="PF13430">
    <property type="entry name" value="DUF4112"/>
    <property type="match status" value="1"/>
</dbReference>
<gene>
    <name evidence="2" type="ORF">AVDCRST_MAG44-1335</name>
</gene>
<protein>
    <submittedName>
        <fullName evidence="2">Bll7046 protein</fullName>
    </submittedName>
</protein>
<dbReference type="InterPro" id="IPR025187">
    <property type="entry name" value="DUF4112"/>
</dbReference>
<organism evidence="2">
    <name type="scientific">uncultured Sphingomonas sp</name>
    <dbReference type="NCBI Taxonomy" id="158754"/>
    <lineage>
        <taxon>Bacteria</taxon>
        <taxon>Pseudomonadati</taxon>
        <taxon>Pseudomonadota</taxon>
        <taxon>Alphaproteobacteria</taxon>
        <taxon>Sphingomonadales</taxon>
        <taxon>Sphingomonadaceae</taxon>
        <taxon>Sphingomonas</taxon>
        <taxon>environmental samples</taxon>
    </lineage>
</organism>
<keyword evidence="1" id="KW-0812">Transmembrane</keyword>
<dbReference type="EMBL" id="CADCVY010000091">
    <property type="protein sequence ID" value="CAA9510273.1"/>
    <property type="molecule type" value="Genomic_DNA"/>
</dbReference>
<reference evidence="2" key="1">
    <citation type="submission" date="2020-02" db="EMBL/GenBank/DDBJ databases">
        <authorList>
            <person name="Meier V. D."/>
        </authorList>
    </citation>
    <scope>NUCLEOTIDE SEQUENCE</scope>
    <source>
        <strain evidence="2">AVDCRST_MAG44</strain>
    </source>
</reference>
<accession>A0A6J4T0G2</accession>